<evidence type="ECO:0000256" key="3">
    <source>
        <dbReference type="ARBA" id="ARBA00004613"/>
    </source>
</evidence>
<dbReference type="InterPro" id="IPR026444">
    <property type="entry name" value="Secre_tail"/>
</dbReference>
<dbReference type="RefSeq" id="WP_151693400.1">
    <property type="nucleotide sequence ID" value="NZ_BMGX01000001.1"/>
</dbReference>
<evidence type="ECO:0000256" key="8">
    <source>
        <dbReference type="SAM" id="SignalP"/>
    </source>
</evidence>
<keyword evidence="4" id="KW-0964">Secreted</keyword>
<dbReference type="EMBL" id="WBVQ01000002">
    <property type="protein sequence ID" value="KAB2815971.1"/>
    <property type="molecule type" value="Genomic_DNA"/>
</dbReference>
<evidence type="ECO:0000256" key="7">
    <source>
        <dbReference type="ARBA" id="ARBA00023237"/>
    </source>
</evidence>
<evidence type="ECO:0000313" key="11">
    <source>
        <dbReference type="Proteomes" id="UP000484164"/>
    </source>
</evidence>
<feature type="chain" id="PRO_5027055899" evidence="8">
    <location>
        <begin position="19"/>
        <end position="679"/>
    </location>
</feature>
<evidence type="ECO:0000256" key="1">
    <source>
        <dbReference type="ARBA" id="ARBA00004196"/>
    </source>
</evidence>
<dbReference type="InterPro" id="IPR011050">
    <property type="entry name" value="Pectin_lyase_fold/virulence"/>
</dbReference>
<evidence type="ECO:0000256" key="6">
    <source>
        <dbReference type="ARBA" id="ARBA00023136"/>
    </source>
</evidence>
<keyword evidence="7" id="KW-0998">Cell outer membrane</keyword>
<organism evidence="10 11">
    <name type="scientific">Phaeocystidibacter marisrubri</name>
    <dbReference type="NCBI Taxonomy" id="1577780"/>
    <lineage>
        <taxon>Bacteria</taxon>
        <taxon>Pseudomonadati</taxon>
        <taxon>Bacteroidota</taxon>
        <taxon>Flavobacteriia</taxon>
        <taxon>Flavobacteriales</taxon>
        <taxon>Phaeocystidibacteraceae</taxon>
        <taxon>Phaeocystidibacter</taxon>
    </lineage>
</organism>
<dbReference type="GO" id="GO:0009279">
    <property type="term" value="C:cell outer membrane"/>
    <property type="evidence" value="ECO:0007669"/>
    <property type="project" value="UniProtKB-SubCell"/>
</dbReference>
<dbReference type="PANTHER" id="PTHR11319">
    <property type="entry name" value="G PROTEIN-COUPLED RECEPTOR-RELATED"/>
    <property type="match status" value="1"/>
</dbReference>
<evidence type="ECO:0000256" key="5">
    <source>
        <dbReference type="ARBA" id="ARBA00022729"/>
    </source>
</evidence>
<dbReference type="NCBIfam" id="TIGR04183">
    <property type="entry name" value="Por_Secre_tail"/>
    <property type="match status" value="1"/>
</dbReference>
<keyword evidence="11" id="KW-1185">Reference proteome</keyword>
<dbReference type="PANTHER" id="PTHR11319:SF35">
    <property type="entry name" value="OUTER MEMBRANE PROTEIN PMPC-RELATED"/>
    <property type="match status" value="1"/>
</dbReference>
<feature type="domain" description="Secretion system C-terminal sorting" evidence="9">
    <location>
        <begin position="608"/>
        <end position="675"/>
    </location>
</feature>
<protein>
    <submittedName>
        <fullName evidence="10">T9SS type A sorting domain-containing protein</fullName>
    </submittedName>
</protein>
<dbReference type="OrthoDB" id="8901262at2"/>
<comment type="subcellular location">
    <subcellularLocation>
        <location evidence="1">Cell envelope</location>
    </subcellularLocation>
    <subcellularLocation>
        <location evidence="2">Cell outer membrane</location>
    </subcellularLocation>
    <subcellularLocation>
        <location evidence="3">Secreted</location>
    </subcellularLocation>
</comment>
<dbReference type="InterPro" id="IPR003368">
    <property type="entry name" value="POMP_repeat"/>
</dbReference>
<evidence type="ECO:0000256" key="4">
    <source>
        <dbReference type="ARBA" id="ARBA00022525"/>
    </source>
</evidence>
<comment type="caution">
    <text evidence="10">The sequence shown here is derived from an EMBL/GenBank/DDBJ whole genome shotgun (WGS) entry which is preliminary data.</text>
</comment>
<reference evidence="10 11" key="1">
    <citation type="submission" date="2019-10" db="EMBL/GenBank/DDBJ databases">
        <title>Genome sequence of Phaeocystidibacter marisrubri JCM30614 (type strain).</title>
        <authorList>
            <person name="Bowman J.P."/>
        </authorList>
    </citation>
    <scope>NUCLEOTIDE SEQUENCE [LARGE SCALE GENOMIC DNA]</scope>
    <source>
        <strain evidence="10 11">JCM 30614</strain>
    </source>
</reference>
<evidence type="ECO:0000313" key="10">
    <source>
        <dbReference type="EMBL" id="KAB2815971.1"/>
    </source>
</evidence>
<dbReference type="SUPFAM" id="SSF51126">
    <property type="entry name" value="Pectin lyase-like"/>
    <property type="match status" value="2"/>
</dbReference>
<sequence length="679" mass="73404">MKSLISFILLSLSISTLAQTTLTVTNLNDSGPGSLRQQIFNSNAGDTVQFDPALLANGSDTLHLLYTISLTHGLTIKGGNVNLDTLYISGGDSVQLFYIDKSTNPGGVFYFDNLALINGKSLLEGGAIYCTDADSLILNNCVFRNNTSGINYGGGAVLVRYGYCEVVNNKFEINTAYNRGGGIRSVFNDSIYLEDCTFKNNIANEGGGVFIVGSPFHLKACTFSRDSALSYEGGGISIQGSDFGRLDDCNFIQNYTTSQGGGLASYYSDSIVINRCYFESNIANSAAGAVMFTGTKTDLSYSTFSNNQADYGGALYLINGGMLNLYTCTFSNNIARTESNDVRGTGINYNIDKCTFINTRNTRRLFQAPGSGMNITSSVFHYRNSSFVGGWSNITSGGNNVFSKSVPFSIASDVDNLSGISLLFEPLSASQNMPPVRLPKDSTNYILNAGNPTDFSDAQNGPIYGRRDIGAAERPVISYDTTSACTPVNWWGNTYSTAGTYTDTAFNSNSIDSVGVLILMRQDTSVYDLNGTLYASEQDTNTTYQWVDCTNNYAIITGATSRGFIPPANGSYAVILTNQNCVDTSSCISYNRFSISERSSTEDWLTFYPNPSSGTIHYSFTGNAPTQVEVLDLSGRNITTFELDGESTLHLTNLVSGTYLLRWISNDGNVQVDRICVGF</sequence>
<gene>
    <name evidence="10" type="ORF">F8C82_09750</name>
</gene>
<evidence type="ECO:0000259" key="9">
    <source>
        <dbReference type="Pfam" id="PF18962"/>
    </source>
</evidence>
<accession>A0A6L3ZDS5</accession>
<dbReference type="GO" id="GO:0005576">
    <property type="term" value="C:extracellular region"/>
    <property type="evidence" value="ECO:0007669"/>
    <property type="project" value="UniProtKB-SubCell"/>
</dbReference>
<proteinExistence type="predicted"/>
<evidence type="ECO:0000256" key="2">
    <source>
        <dbReference type="ARBA" id="ARBA00004442"/>
    </source>
</evidence>
<dbReference type="Pfam" id="PF02415">
    <property type="entry name" value="Chlam_PMP"/>
    <property type="match status" value="1"/>
</dbReference>
<feature type="signal peptide" evidence="8">
    <location>
        <begin position="1"/>
        <end position="18"/>
    </location>
</feature>
<keyword evidence="5 8" id="KW-0732">Signal</keyword>
<dbReference type="Proteomes" id="UP000484164">
    <property type="component" value="Unassembled WGS sequence"/>
</dbReference>
<dbReference type="AlphaFoldDB" id="A0A6L3ZDS5"/>
<keyword evidence="6" id="KW-0472">Membrane</keyword>
<name>A0A6L3ZDS5_9FLAO</name>
<dbReference type="Pfam" id="PF18962">
    <property type="entry name" value="Por_Secre_tail"/>
    <property type="match status" value="1"/>
</dbReference>